<keyword evidence="13" id="KW-1185">Reference proteome</keyword>
<accession>A0A4Z2HWX4</accession>
<evidence type="ECO:0000256" key="8">
    <source>
        <dbReference type="ARBA" id="ARBA00023242"/>
    </source>
</evidence>
<reference evidence="12 13" key="1">
    <citation type="submission" date="2019-03" db="EMBL/GenBank/DDBJ databases">
        <title>First draft genome of Liparis tanakae, snailfish: a comprehensive survey of snailfish specific genes.</title>
        <authorList>
            <person name="Kim W."/>
            <person name="Song I."/>
            <person name="Jeong J.-H."/>
            <person name="Kim D."/>
            <person name="Kim S."/>
            <person name="Ryu S."/>
            <person name="Song J.Y."/>
            <person name="Lee S.K."/>
        </authorList>
    </citation>
    <scope>NUCLEOTIDE SEQUENCE [LARGE SCALE GENOMIC DNA]</scope>
    <source>
        <tissue evidence="12">Muscle</tissue>
    </source>
</reference>
<feature type="domain" description="Ig-like" evidence="11">
    <location>
        <begin position="854"/>
        <end position="943"/>
    </location>
</feature>
<dbReference type="InterPro" id="IPR036179">
    <property type="entry name" value="Ig-like_dom_sf"/>
</dbReference>
<dbReference type="FunFam" id="2.60.40.10:FF:000476">
    <property type="entry name" value="titin isoform X1"/>
    <property type="match status" value="1"/>
</dbReference>
<feature type="domain" description="Ig-like" evidence="11">
    <location>
        <begin position="1239"/>
        <end position="1326"/>
    </location>
</feature>
<protein>
    <submittedName>
        <fullName evidence="12">Titin</fullName>
    </submittedName>
</protein>
<evidence type="ECO:0000256" key="4">
    <source>
        <dbReference type="ARBA" id="ARBA00022490"/>
    </source>
</evidence>
<dbReference type="FunFam" id="2.60.40.10:FF:000714">
    <property type="entry name" value="Titin novex-3"/>
    <property type="match status" value="3"/>
</dbReference>
<evidence type="ECO:0000256" key="1">
    <source>
        <dbReference type="ARBA" id="ARBA00004123"/>
    </source>
</evidence>
<dbReference type="FunFam" id="2.60.40.10:FF:001382">
    <property type="entry name" value="titin isoform X1"/>
    <property type="match status" value="1"/>
</dbReference>
<feature type="domain" description="Ig-like" evidence="11">
    <location>
        <begin position="2417"/>
        <end position="2493"/>
    </location>
</feature>
<feature type="domain" description="Ig-like" evidence="11">
    <location>
        <begin position="1661"/>
        <end position="1745"/>
    </location>
</feature>
<feature type="domain" description="Ig-like" evidence="11">
    <location>
        <begin position="6"/>
        <end position="98"/>
    </location>
</feature>
<dbReference type="SMART" id="SM00408">
    <property type="entry name" value="IGc2"/>
    <property type="match status" value="11"/>
</dbReference>
<feature type="domain" description="Ig-like" evidence="11">
    <location>
        <begin position="2602"/>
        <end position="2690"/>
    </location>
</feature>
<comment type="similarity">
    <text evidence="3">Belongs to the protein kinase superfamily. CAMK Ser/Thr protein kinase family.</text>
</comment>
<dbReference type="InterPro" id="IPR007110">
    <property type="entry name" value="Ig-like_dom"/>
</dbReference>
<dbReference type="PANTHER" id="PTHR47633:SF4">
    <property type="entry name" value="MYOPALLADIN ISOFORM X1"/>
    <property type="match status" value="1"/>
</dbReference>
<dbReference type="FunFam" id="2.60.40.10:FF:001213">
    <property type="entry name" value="titin isoform X1"/>
    <property type="match status" value="2"/>
</dbReference>
<feature type="region of interest" description="Disordered" evidence="10">
    <location>
        <begin position="277"/>
        <end position="304"/>
    </location>
</feature>
<dbReference type="InterPro" id="IPR003599">
    <property type="entry name" value="Ig_sub"/>
</dbReference>
<dbReference type="InterPro" id="IPR013098">
    <property type="entry name" value="Ig_I-set"/>
</dbReference>
<evidence type="ECO:0000256" key="6">
    <source>
        <dbReference type="ARBA" id="ARBA00023054"/>
    </source>
</evidence>
<dbReference type="FunFam" id="2.60.40.10:FF:000792">
    <property type="entry name" value="titin isoform X1"/>
    <property type="match status" value="1"/>
</dbReference>
<dbReference type="PANTHER" id="PTHR47633">
    <property type="entry name" value="IMMUNOGLOBULIN"/>
    <property type="match status" value="1"/>
</dbReference>
<evidence type="ECO:0000313" key="13">
    <source>
        <dbReference type="Proteomes" id="UP000314294"/>
    </source>
</evidence>
<keyword evidence="6" id="KW-0175">Coiled coil</keyword>
<dbReference type="FunFam" id="2.60.40.10:FF:000050">
    <property type="entry name" value="Titin isoform B"/>
    <property type="match status" value="4"/>
</dbReference>
<dbReference type="FunFam" id="2.60.40.10:FF:000659">
    <property type="entry name" value="titin isoform X1"/>
    <property type="match status" value="1"/>
</dbReference>
<name>A0A4Z2HWX4_9TELE</name>
<comment type="subcellular location">
    <subcellularLocation>
        <location evidence="2">Cytoplasm</location>
    </subcellularLocation>
    <subcellularLocation>
        <location evidence="1">Nucleus</location>
    </subcellularLocation>
</comment>
<dbReference type="Gene3D" id="2.60.40.10">
    <property type="entry name" value="Immunoglobulins"/>
    <property type="match status" value="23"/>
</dbReference>
<feature type="compositionally biased region" description="Low complexity" evidence="10">
    <location>
        <begin position="811"/>
        <end position="835"/>
    </location>
</feature>
<dbReference type="PROSITE" id="PS50835">
    <property type="entry name" value="IG_LIKE"/>
    <property type="match status" value="16"/>
</dbReference>
<feature type="compositionally biased region" description="Polar residues" evidence="10">
    <location>
        <begin position="206"/>
        <end position="218"/>
    </location>
</feature>
<dbReference type="FunFam" id="2.60.40.10:FF:000779">
    <property type="entry name" value="Titin b"/>
    <property type="match status" value="1"/>
</dbReference>
<feature type="region of interest" description="Disordered" evidence="10">
    <location>
        <begin position="251"/>
        <end position="270"/>
    </location>
</feature>
<sequence length="2712" mass="302171">MSTQAPTFTQPLQSVVALEGSAAALEAQVSGSPVPEVSWFRDGQVLSAAALPGIQISFSDGRAVLRIPAVTAAHSGRFSIRATNGAGQATSTAELLVTAETAPPNFLQRLQSAAVRQGSQVKLDVRVAGIPAPVVKFYREGAEIQSSADFGILQEGDLYSLLIAEAFPEDSGTYSVTATNSSGRATSTSELLVQGEEAVPAKKTKTVVSTSQMSQTRQTRVEKRMDASFQGSTMMEMHVEGAQLTQLLAHKTPPKVPPKPPSKSPTQSSLVAKVSGVRQQSASPVRHVKAPTPTPVRPVKSPTASRKLTVAAGDVLPPWKQGEFTAEASYTSMSSMSSMSSSTVTQMGQQQHWEQQVTGVKQVMEAAAVPTGVAVIPATLVSGLKNTNVTEGESMTLECQISGHPTPLIMWFREDYKIESSIDFQISYEFGFARLVIREAFAEDSGRFTCTATNEAGTVSTSCYLLVQVSEDIESREEIAVVTEHVETAEKLETEEAREESVSQVSVAEFDAAAPFFIRTPTVQKLVEGGSVLFECQVGGSPKPHIIWKKSGIPLTTGYRYKVAYKKETGECKLEISMTFADDAGEYSVFVKNQLGEVSASAVLLDEDEYEVYMKKQEATFKTEMTAMVQEPRVGDVPPVVITRTEQMSTTIVSGQEFHISSIEQRIMHEIELCIMRISYREIVTEDGELMVNADPNEAVQPIFDTPVKNYRIMEGMGVTFHCKMAGNPLPKIAWYKDGQRIRAGDHYQMEALQDGRASLRLPVVLPEDEGVYTAFATNMKGNSVSSGKLYVEASGVATPQRFTPQPAMQRIRSTSPRSLSRSPGRSSSRSPGRSPARRLDETDEAQLERLYKPVFVLKPSSCRCSEGQTARFDLKVVGRPMPDTFWFHNGQQVVNDYTHKIVIKEDGTQSLIIVPAMPHDSGEWTVIAQNRAGRSSISVTLTVDAKETLVRPQFIEKLRNISVKQGTLVELAVKAIGNPLPDIVWLKNSDIVTPHKHPQIRVEGTKGEAKFQIPSATGPDSAWYTATAINKAGRDTTRCRVNVEVDYVEPEPERKLIIPKGTYKAKEIAPPELEPLHLRYGQEQWEEGDLYDKEKQQKPQFKKKLTSIRMKRCGPAHFECRLTPIGDPSMVAEWLHDGKPLDAANRLRMVNEFGYCSLDYEAAYARDSGVITCRATNKYGADQTSATLVVKDEKGLVEESQLPEGRKGAHRIDEMERMAHEGGPYGVTAEEDSDKMKPEIVLVPEPARVLEGDIARFRCRVTGYPLPKVNWYLNGQLIRKSKRYRLRYDGIYYLEITETKSYDSGEVRVVAENNLGSAEHTVKLEIQEKEDFRTHLRRAPEGKAAEAAPEPGKVQFDVVKTEKAADDSSKEVVKLKKAHRIVHEKATEESDELRGKFKRRTEEGYYESITAVELKSRKKDESYEGLLKKTKEELLHRAMAKEEAERKKEEERKVTAKVIKPERVKLSASMEAPKILERITSQTVAQGDEVKFRVRVVGRPKPECQWFKNGVLLEKSHRISWFWPEDNVCELVIRDVIAEDSASVMVKASSTAGETSSHAFLLVQAKTVISFTQKLEVVKAKEKDTMATFECETNEPFVKVKWLKNNVEIFSGDKYRMHSDRKVHFLSVLTIGMRDNADFSCMVIDEDISTTAKLDVEGAPLEILEQLESTEVPETYSGEFDCVVSREDAEGSWFFGEKLLSQSSKYVMSSRRGRHSLSVKEVKKEDQGKYTFKVGDFKTTASLKMKLRPVTLIQPLTDITICEGDIAQLEVKFSQENVEGTWMKNEQPATASSRVHIVVDKQIHKLLIEDTNKDDTGMYSFVVPAQGISTAAKLLIQTIGILSPLKDVSSVEGTKAVLEAKISAQDVSSVKWFHDDKPLTASDRVQLVSKGAKQRLVFTRTFASDEGRYKLVVGRADTSCKFSVQTVQILKPIQDKSCSESENVTFAAEVSHAGIDAFWTFKRQPLKAGANYKMESKNKIHKLTVMNAMKDEEGEYMFAAGEKMCTASLTGKWLKDGNRVDFNENTLSEVNGAVRRLVIVITKATDVGEYTYQVATSKTSATLKVEAVKIKKTLKNLNVVQTQEAVFSLELTHEDVKGSQWIRNGVEMQPSDKYEITTEGTVHTLKIKSCTAHDESVYSFKLGKLAASARLNVETIKITKKPKDVTSLLGATAMFEVGISEDDIPVKWMFNKVELRPNDSYRMLSEKKSHKLIVQDVDGSKEGEYTAVVGHLQCSARLFVESLRVTKPLKSVEVPETQLAEFECEVSHFNVPSTWLRDGVEIQMSEKFRIVVQGKLHQLKITNTSRNDAAEYTFVCGNDRVSATLTVSPVLITTMLQDLNAQEKETVTFEVNVNYEGITYKWLKNGVEIRSTDRCQARCKQLTHTLSIRNVHFGDSAEYTFMSGSAVTTSKLYVEARVVEFTKDLKDLKITEKKRATFECEVSEPNIQVMWMKDSQELEVSDRHKMTSDHFVHRLILPSVRLSDAGEYTAVAGSSMSKCNLVVEGRDIRISEPSSRNITVVEKQRATFEFEVNEDDVEGRWLRNGAEVQFSVEERFNYVTIRKLHRLTISETYRSDAGEYTFIAGKNRSTSNLLVRLPEPPQIVRQVEAQAAMSGRSARFSVQVSGLPKPQVSWYKDSQALAASYKCKFLRDEDEHSLLLLEVFPEDAAVYSCEAKNDFGEATSSAPLTVEGTIRGQEPDIGLTHFDLLHL</sequence>
<proteinExistence type="inferred from homology"/>
<dbReference type="GO" id="GO:0031674">
    <property type="term" value="C:I band"/>
    <property type="evidence" value="ECO:0007669"/>
    <property type="project" value="UniProtKB-ARBA"/>
</dbReference>
<evidence type="ECO:0000256" key="5">
    <source>
        <dbReference type="ARBA" id="ARBA00022737"/>
    </source>
</evidence>
<dbReference type="FunFam" id="2.60.40.10:FF:000697">
    <property type="entry name" value="titin isoform X1"/>
    <property type="match status" value="1"/>
</dbReference>
<dbReference type="FunFam" id="2.60.40.10:FF:001430">
    <property type="entry name" value="titin isoform X1"/>
    <property type="match status" value="1"/>
</dbReference>
<feature type="region of interest" description="Disordered" evidence="10">
    <location>
        <begin position="203"/>
        <end position="222"/>
    </location>
</feature>
<feature type="region of interest" description="Disordered" evidence="10">
    <location>
        <begin position="801"/>
        <end position="844"/>
    </location>
</feature>
<dbReference type="InterPro" id="IPR003598">
    <property type="entry name" value="Ig_sub2"/>
</dbReference>
<keyword evidence="9" id="KW-0393">Immunoglobulin domain</keyword>
<feature type="domain" description="Ig-like" evidence="11">
    <location>
        <begin position="104"/>
        <end position="192"/>
    </location>
</feature>
<feature type="domain" description="Ig-like" evidence="11">
    <location>
        <begin position="1474"/>
        <end position="1557"/>
    </location>
</feature>
<dbReference type="SMART" id="SM00409">
    <property type="entry name" value="IG"/>
    <property type="match status" value="22"/>
</dbReference>
<evidence type="ECO:0000313" key="12">
    <source>
        <dbReference type="EMBL" id="TNN69524.1"/>
    </source>
</evidence>
<dbReference type="OrthoDB" id="5969272at2759"/>
<dbReference type="FunFam" id="2.60.40.10:FF:000425">
    <property type="entry name" value="Myosin light chain kinase"/>
    <property type="match status" value="1"/>
</dbReference>
<feature type="compositionally biased region" description="Pro residues" evidence="10">
    <location>
        <begin position="254"/>
        <end position="263"/>
    </location>
</feature>
<evidence type="ECO:0000256" key="2">
    <source>
        <dbReference type="ARBA" id="ARBA00004496"/>
    </source>
</evidence>
<evidence type="ECO:0000256" key="3">
    <source>
        <dbReference type="ARBA" id="ARBA00006692"/>
    </source>
</evidence>
<dbReference type="EMBL" id="SRLO01000174">
    <property type="protein sequence ID" value="TNN69524.1"/>
    <property type="molecule type" value="Genomic_DNA"/>
</dbReference>
<dbReference type="FunFam" id="2.60.40.10:FF:001200">
    <property type="entry name" value="Titin a"/>
    <property type="match status" value="1"/>
</dbReference>
<feature type="domain" description="Ig-like" evidence="11">
    <location>
        <begin position="2330"/>
        <end position="2401"/>
    </location>
</feature>
<feature type="domain" description="Ig-like" evidence="11">
    <location>
        <begin position="377"/>
        <end position="460"/>
    </location>
</feature>
<keyword evidence="7" id="KW-1015">Disulfide bond</keyword>
<feature type="domain" description="Ig-like" evidence="11">
    <location>
        <begin position="953"/>
        <end position="1043"/>
    </location>
</feature>
<dbReference type="GO" id="GO:0005634">
    <property type="term" value="C:nucleus"/>
    <property type="evidence" value="ECO:0007669"/>
    <property type="project" value="UniProtKB-SubCell"/>
</dbReference>
<dbReference type="FunFam" id="2.60.40.10:FF:000629">
    <property type="entry name" value="Titin b"/>
    <property type="match status" value="1"/>
</dbReference>
<keyword evidence="8" id="KW-0539">Nucleus</keyword>
<evidence type="ECO:0000256" key="10">
    <source>
        <dbReference type="SAM" id="MobiDB-lite"/>
    </source>
</evidence>
<gene>
    <name evidence="12" type="primary">Ttn_6</name>
    <name evidence="12" type="ORF">EYF80_020170</name>
</gene>
<evidence type="ECO:0000259" key="11">
    <source>
        <dbReference type="PROSITE" id="PS50835"/>
    </source>
</evidence>
<dbReference type="Pfam" id="PF07679">
    <property type="entry name" value="I-set"/>
    <property type="match status" value="22"/>
</dbReference>
<evidence type="ECO:0000256" key="9">
    <source>
        <dbReference type="ARBA" id="ARBA00023319"/>
    </source>
</evidence>
<dbReference type="FunFam" id="2.60.40.10:FF:000981">
    <property type="entry name" value="Titin a"/>
    <property type="match status" value="1"/>
</dbReference>
<feature type="domain" description="Ig-like" evidence="11">
    <location>
        <begin position="2242"/>
        <end position="2327"/>
    </location>
</feature>
<feature type="domain" description="Ig-like" evidence="11">
    <location>
        <begin position="1100"/>
        <end position="1190"/>
    </location>
</feature>
<feature type="domain" description="Ig-like" evidence="11">
    <location>
        <begin position="696"/>
        <end position="786"/>
    </location>
</feature>
<dbReference type="InterPro" id="IPR013783">
    <property type="entry name" value="Ig-like_fold"/>
</dbReference>
<dbReference type="SUPFAM" id="SSF48726">
    <property type="entry name" value="Immunoglobulin"/>
    <property type="match status" value="22"/>
</dbReference>
<feature type="domain" description="Ig-like" evidence="11">
    <location>
        <begin position="1567"/>
        <end position="1658"/>
    </location>
</feature>
<keyword evidence="4" id="KW-0963">Cytoplasm</keyword>
<organism evidence="12 13">
    <name type="scientific">Liparis tanakae</name>
    <name type="common">Tanaka's snailfish</name>
    <dbReference type="NCBI Taxonomy" id="230148"/>
    <lineage>
        <taxon>Eukaryota</taxon>
        <taxon>Metazoa</taxon>
        <taxon>Chordata</taxon>
        <taxon>Craniata</taxon>
        <taxon>Vertebrata</taxon>
        <taxon>Euteleostomi</taxon>
        <taxon>Actinopterygii</taxon>
        <taxon>Neopterygii</taxon>
        <taxon>Teleostei</taxon>
        <taxon>Neoteleostei</taxon>
        <taxon>Acanthomorphata</taxon>
        <taxon>Eupercaria</taxon>
        <taxon>Perciformes</taxon>
        <taxon>Cottioidei</taxon>
        <taxon>Cottales</taxon>
        <taxon>Liparidae</taxon>
        <taxon>Liparis</taxon>
    </lineage>
</organism>
<evidence type="ECO:0000256" key="7">
    <source>
        <dbReference type="ARBA" id="ARBA00023157"/>
    </source>
</evidence>
<feature type="domain" description="Ig-like" evidence="11">
    <location>
        <begin position="515"/>
        <end position="605"/>
    </location>
</feature>
<keyword evidence="5" id="KW-0677">Repeat</keyword>
<dbReference type="Proteomes" id="UP000314294">
    <property type="component" value="Unassembled WGS sequence"/>
</dbReference>
<dbReference type="CDD" id="cd00096">
    <property type="entry name" value="Ig"/>
    <property type="match status" value="2"/>
</dbReference>
<comment type="caution">
    <text evidence="12">The sequence shown here is derived from an EMBL/GenBank/DDBJ whole genome shotgun (WGS) entry which is preliminary data.</text>
</comment>